<comment type="cofactor">
    <cofactor evidence="6">
        <name>a divalent metal cation</name>
        <dbReference type="ChEBI" id="CHEBI:60240"/>
    </cofactor>
    <text evidence="6">Binds 2 divalent metal cations per subunit. Site 1 may preferentially bind zinc ions, while site 2 has a preference for magnesium and/or manganese ions.</text>
</comment>
<dbReference type="Gene3D" id="1.25.10.10">
    <property type="entry name" value="Leucine-rich Repeat Variant"/>
    <property type="match status" value="1"/>
</dbReference>
<dbReference type="PANTHER" id="PTHR11347">
    <property type="entry name" value="CYCLIC NUCLEOTIDE PHOSPHODIESTERASE"/>
    <property type="match status" value="1"/>
</dbReference>
<feature type="binding site" evidence="4">
    <location>
        <position position="1190"/>
    </location>
    <ligand>
        <name>AMP</name>
        <dbReference type="ChEBI" id="CHEBI:456215"/>
    </ligand>
</feature>
<dbReference type="Pfam" id="PF24714">
    <property type="entry name" value="TOR1L1_N"/>
    <property type="match status" value="1"/>
</dbReference>
<evidence type="ECO:0000256" key="3">
    <source>
        <dbReference type="PIRSR" id="PIRSR623088-1"/>
    </source>
</evidence>
<dbReference type="EC" id="3.1.4.-" evidence="6"/>
<feature type="region of interest" description="Disordered" evidence="7">
    <location>
        <begin position="865"/>
        <end position="889"/>
    </location>
</feature>
<dbReference type="PROSITE" id="PS51845">
    <property type="entry name" value="PDEASE_I_2"/>
    <property type="match status" value="1"/>
</dbReference>
<accession>A0AAW1Q6G5</accession>
<feature type="binding site" evidence="4">
    <location>
        <begin position="947"/>
        <end position="951"/>
    </location>
    <ligand>
        <name>AMP</name>
        <dbReference type="ChEBI" id="CHEBI:456215"/>
    </ligand>
</feature>
<dbReference type="InterPro" id="IPR002073">
    <property type="entry name" value="PDEase_catalytic_dom"/>
</dbReference>
<dbReference type="SUPFAM" id="SSF48371">
    <property type="entry name" value="ARM repeat"/>
    <property type="match status" value="1"/>
</dbReference>
<keyword evidence="10" id="KW-1185">Reference proteome</keyword>
<feature type="region of interest" description="Disordered" evidence="7">
    <location>
        <begin position="309"/>
        <end position="359"/>
    </location>
</feature>
<feature type="binding site" evidence="5">
    <location>
        <position position="989"/>
    </location>
    <ligand>
        <name>Zn(2+)</name>
        <dbReference type="ChEBI" id="CHEBI:29105"/>
        <label>1</label>
    </ligand>
</feature>
<dbReference type="Pfam" id="PF24713">
    <property type="entry name" value="TOR1L1_C"/>
    <property type="match status" value="1"/>
</dbReference>
<dbReference type="CDD" id="cd00077">
    <property type="entry name" value="HDc"/>
    <property type="match status" value="1"/>
</dbReference>
<evidence type="ECO:0000256" key="1">
    <source>
        <dbReference type="ARBA" id="ARBA00022723"/>
    </source>
</evidence>
<feature type="binding site" evidence="4">
    <location>
        <position position="1139"/>
    </location>
    <ligand>
        <name>AMP</name>
        <dbReference type="ChEBI" id="CHEBI:456215"/>
    </ligand>
</feature>
<evidence type="ECO:0000256" key="4">
    <source>
        <dbReference type="PIRSR" id="PIRSR623088-2"/>
    </source>
</evidence>
<dbReference type="SMART" id="SM00471">
    <property type="entry name" value="HDc"/>
    <property type="match status" value="1"/>
</dbReference>
<evidence type="ECO:0000313" key="10">
    <source>
        <dbReference type="Proteomes" id="UP001489004"/>
    </source>
</evidence>
<evidence type="ECO:0000256" key="7">
    <source>
        <dbReference type="SAM" id="MobiDB-lite"/>
    </source>
</evidence>
<dbReference type="InterPro" id="IPR036971">
    <property type="entry name" value="PDEase_catalytic_dom_sf"/>
</dbReference>
<organism evidence="9 10">
    <name type="scientific">[Myrmecia] bisecta</name>
    <dbReference type="NCBI Taxonomy" id="41462"/>
    <lineage>
        <taxon>Eukaryota</taxon>
        <taxon>Viridiplantae</taxon>
        <taxon>Chlorophyta</taxon>
        <taxon>core chlorophytes</taxon>
        <taxon>Trebouxiophyceae</taxon>
        <taxon>Trebouxiales</taxon>
        <taxon>Trebouxiaceae</taxon>
        <taxon>Myrmecia</taxon>
    </lineage>
</organism>
<dbReference type="InterPro" id="IPR023088">
    <property type="entry name" value="PDEase"/>
</dbReference>
<feature type="region of interest" description="Disordered" evidence="7">
    <location>
        <begin position="411"/>
        <end position="502"/>
    </location>
</feature>
<dbReference type="Gene3D" id="1.10.1300.10">
    <property type="entry name" value="3'5'-cyclic nucleotide phosphodiesterase, catalytic domain"/>
    <property type="match status" value="1"/>
</dbReference>
<dbReference type="InterPro" id="IPR057599">
    <property type="entry name" value="TORTIFOLIA1/TORL1-2_C"/>
</dbReference>
<dbReference type="InterPro" id="IPR003607">
    <property type="entry name" value="HD/PDEase_dom"/>
</dbReference>
<dbReference type="InterPro" id="IPR011989">
    <property type="entry name" value="ARM-like"/>
</dbReference>
<feature type="region of interest" description="Disordered" evidence="7">
    <location>
        <begin position="580"/>
        <end position="661"/>
    </location>
</feature>
<name>A0AAW1Q6G5_9CHLO</name>
<feature type="compositionally biased region" description="Polar residues" evidence="7">
    <location>
        <begin position="419"/>
        <end position="433"/>
    </location>
</feature>
<dbReference type="Pfam" id="PF00233">
    <property type="entry name" value="PDEase_I"/>
    <property type="match status" value="1"/>
</dbReference>
<dbReference type="PRINTS" id="PR00387">
    <property type="entry name" value="PDIESTERASE1"/>
</dbReference>
<feature type="domain" description="PDEase" evidence="8">
    <location>
        <begin position="870"/>
        <end position="1233"/>
    </location>
</feature>
<feature type="active site" description="Proton donor" evidence="3">
    <location>
        <position position="947"/>
    </location>
</feature>
<reference evidence="9 10" key="1">
    <citation type="journal article" date="2024" name="Nat. Commun.">
        <title>Phylogenomics reveals the evolutionary origins of lichenization in chlorophyte algae.</title>
        <authorList>
            <person name="Puginier C."/>
            <person name="Libourel C."/>
            <person name="Otte J."/>
            <person name="Skaloud P."/>
            <person name="Haon M."/>
            <person name="Grisel S."/>
            <person name="Petersen M."/>
            <person name="Berrin J.G."/>
            <person name="Delaux P.M."/>
            <person name="Dal Grande F."/>
            <person name="Keller J."/>
        </authorList>
    </citation>
    <scope>NUCLEOTIDE SEQUENCE [LARGE SCALE GENOMIC DNA]</scope>
    <source>
        <strain evidence="9 10">SAG 2043</strain>
    </source>
</reference>
<feature type="compositionally biased region" description="Polar residues" evidence="7">
    <location>
        <begin position="585"/>
        <end position="609"/>
    </location>
</feature>
<gene>
    <name evidence="9" type="ORF">WJX72_006945</name>
</gene>
<protein>
    <recommendedName>
        <fullName evidence="6">Phosphodiesterase</fullName>
        <ecNumber evidence="6">3.1.4.-</ecNumber>
    </recommendedName>
</protein>
<proteinExistence type="inferred from homology"/>
<feature type="binding site" evidence="5">
    <location>
        <position position="988"/>
    </location>
    <ligand>
        <name>Zn(2+)</name>
        <dbReference type="ChEBI" id="CHEBI:29105"/>
        <label>1</label>
    </ligand>
</feature>
<dbReference type="PROSITE" id="PS00126">
    <property type="entry name" value="PDEASE_I_1"/>
    <property type="match status" value="1"/>
</dbReference>
<comment type="similarity">
    <text evidence="6">Belongs to the cyclic nucleotide phosphodiesterase family.</text>
</comment>
<dbReference type="Proteomes" id="UP001489004">
    <property type="component" value="Unassembled WGS sequence"/>
</dbReference>
<keyword evidence="1 5" id="KW-0479">Metal-binding</keyword>
<dbReference type="GO" id="GO:0007165">
    <property type="term" value="P:signal transduction"/>
    <property type="evidence" value="ECO:0007669"/>
    <property type="project" value="InterPro"/>
</dbReference>
<evidence type="ECO:0000256" key="6">
    <source>
        <dbReference type="RuleBase" id="RU363067"/>
    </source>
</evidence>
<feature type="binding site" evidence="5">
    <location>
        <position position="989"/>
    </location>
    <ligand>
        <name>Zn(2+)</name>
        <dbReference type="ChEBI" id="CHEBI:29105"/>
        <label>2</label>
    </ligand>
</feature>
<dbReference type="InterPro" id="IPR016024">
    <property type="entry name" value="ARM-type_fold"/>
</dbReference>
<feature type="binding site" evidence="5">
    <location>
        <position position="1139"/>
    </location>
    <ligand>
        <name>Zn(2+)</name>
        <dbReference type="ChEBI" id="CHEBI:29105"/>
        <label>1</label>
    </ligand>
</feature>
<keyword evidence="2 6" id="KW-0378">Hydrolase</keyword>
<evidence type="ECO:0000259" key="8">
    <source>
        <dbReference type="PROSITE" id="PS51845"/>
    </source>
</evidence>
<dbReference type="InterPro" id="IPR023174">
    <property type="entry name" value="PDEase_CS"/>
</dbReference>
<feature type="binding site" evidence="5">
    <location>
        <position position="951"/>
    </location>
    <ligand>
        <name>Zn(2+)</name>
        <dbReference type="ChEBI" id="CHEBI:29105"/>
        <label>1</label>
    </ligand>
</feature>
<dbReference type="EMBL" id="JALJOR010000005">
    <property type="protein sequence ID" value="KAK9816902.1"/>
    <property type="molecule type" value="Genomic_DNA"/>
</dbReference>
<evidence type="ECO:0000256" key="5">
    <source>
        <dbReference type="PIRSR" id="PIRSR623088-3"/>
    </source>
</evidence>
<feature type="binding site" evidence="4">
    <location>
        <position position="989"/>
    </location>
    <ligand>
        <name>AMP</name>
        <dbReference type="ChEBI" id="CHEBI:456215"/>
    </ligand>
</feature>
<dbReference type="SUPFAM" id="SSF109604">
    <property type="entry name" value="HD-domain/PDEase-like"/>
    <property type="match status" value="1"/>
</dbReference>
<comment type="caution">
    <text evidence="9">The sequence shown here is derived from an EMBL/GenBank/DDBJ whole genome shotgun (WGS) entry which is preliminary data.</text>
</comment>
<dbReference type="GO" id="GO:0046872">
    <property type="term" value="F:metal ion binding"/>
    <property type="evidence" value="ECO:0007669"/>
    <property type="project" value="UniProtKB-KW"/>
</dbReference>
<evidence type="ECO:0000256" key="2">
    <source>
        <dbReference type="ARBA" id="ARBA00022801"/>
    </source>
</evidence>
<dbReference type="InterPro" id="IPR057600">
    <property type="entry name" value="TORTIFOLIA1/SINE1-2_N"/>
</dbReference>
<dbReference type="GO" id="GO:0004114">
    <property type="term" value="F:3',5'-cyclic-nucleotide phosphodiesterase activity"/>
    <property type="evidence" value="ECO:0007669"/>
    <property type="project" value="InterPro"/>
</dbReference>
<evidence type="ECO:0000313" key="9">
    <source>
        <dbReference type="EMBL" id="KAK9816902.1"/>
    </source>
</evidence>
<sequence length="1283" mass="135881">MGAIKQTPPGVVTQDLKHRRKERILGTISKLADRDTQRAAVDELASIVGELDADALAVLLSCLCSTGNEQKVFARKESARMLGMLGGPACPMHSLVLQQPQLGKIVSYLRSRFKDPDSSVREAAGDALGMLAENLARIKSSFASGDTATNPLLRVLFEALAEQAKEGQAAASYALSRGAVAVGPHAAAIIGQATPGAASSGLAAALSSSDWATRKAAAEALKALAIVLGPALESLAAPGSPGRDPKPPTAVMEQALTRCKFDKVVPVRKAVGEALGVLTDLQEFMKNGGGPSAWPAWSATKLTVKGAAQPEAHFTPSPSKIPGLEGRPSSDYRSHAAQHRPRSAARPASAFREAGRGEVESVHERFRRAAAEADSVAEAVENQRRANLAAAADAAATGRLGIDPLACHGEAGDGKAAVQNDNPTDQTATSEQPVSRERTGTPLAPLQEGVREKPAVSPAIAKPAPRVSSVDGDATGSAARPRPRRTASRPPSVDRELDPPGGWEAFGAQMQHLQEQQTRLLSLMESLAASTQVAIANVEKRMGVVEASVQQLAGRAPAQSQPPLGLGSLVISIPDAADQPAVASPSHQAASAGTIPGTSGRPTESSFPGFTTPKVAKAEVSPHTSAAPKPAPSPKLPAVRRSSSRPATPTPAADLSPSGLAAADGFGVGDSELLSPSTGDLDTVYSEALQSPTGQLRLLRLMARTGPSWADLSPATAQLLLRALANLLRERTALPRILPWFWTLADEDLPSVAVSQEQRRRIVDALAAVPDSEDLAMDGKVGLLLSTLRAVWGMPAGEHASSPYAEMPKASVRGALDRPGASASGGVRSSAEKLGAMQDQLNAMQDHQGASGAVKAHAGAPYLFAQSPGHVPSRLPPTDRAMSPPAESRLPAERTCLAGQYSLSITSETHNPQMKPCSLVDDLGLNPHKLAGYLCRIEAGYRPNPYHNSTHAADVLQSMFKIATSGGLYPGVLDRTGLLCCLLAAIVHDFEHTGLTNDYLINTEHPYALKYNDKAPQENHHVAAAFALLASPEFNFLEGFSRAERTAIRRRVIDMVLATDMKAHMEIMAQFQETLRLPRENRAGWMGRARSRVSASPLVSAFAICAAPATLSAPPESYCNTSIPEHVTLALQMAIKVADVSHLAAAFPVHYRWVKCLEEEFFLQGEHEAAQALPVTRFMDRTQAGVSKSQVGFFEVIALPMFSSFVKVFPDCQPLLDLALANYEDWRGLNNDSEAAWHQRAVVADRKRKRNVTFCQPPTSQLQGSGSHQFPVVRASISRQPTV</sequence>